<dbReference type="GO" id="GO:0004565">
    <property type="term" value="F:beta-galactosidase activity"/>
    <property type="evidence" value="ECO:0007669"/>
    <property type="project" value="UniProtKB-EC"/>
</dbReference>
<evidence type="ECO:0000256" key="3">
    <source>
        <dbReference type="ARBA" id="ARBA00012756"/>
    </source>
</evidence>
<dbReference type="Gene3D" id="3.20.20.80">
    <property type="entry name" value="Glycosidases"/>
    <property type="match status" value="1"/>
</dbReference>
<sequence length="936" mass="106733">MLMSCANRKRVEIDLSGDWKFQIDRMDQGFNEKWYKQELSDTIILPGSMPEQNKGIPVGYNTKFTGNIWREYPASKYWYDDENYKPYLSDDKFRFPFWLVSDYHYVGAAWYQKKVTIPKDWNGKKVELYLERPHWETKVWVNDTYVGVNNALGVPHIYDLSEYLNPGDNAITICIDNRVKDVNVGIDAHSISDNTQSNWNGIIGDIKLLQKDMLFISNVQIFPDLENKMARLEIEIGNDTESPMYGEIKVSASSIYTEEVHSVDAVSTTFNSDAGTKIIELEYPMGEDVRLWDEFHPNMYQLKVELTSNELGDVWTGNFGMREFRNVGKSLENNGRPVYLRGTLDCAVFPKTGYPPTDRKSWERILNVCKAHGLNHIRFHSWCPPKAAFDAADKLGFYYQVEASAWAVNLGDSTALDQWIYDESERMVSEYGNHPSFCLMPYGNEPHGKNHKAYLIDFVKYWKAKGDKRRIYTTGAGWPLIPENDFHNTHRGTRIQGWNQNLESVINKEAPRSDYDFEKTVANLKAPMIAHETGQWCVYPNFKEMEKYDGVMKATNFEIFQKSLEAHGMLHLTDDFVKASGMLQVLCYKADIEAALRTKGFSGFQLLDLSDFSGQGTAIVGILDAFYEEKGYVTPAEFRQFCDVTVPLARFKKMIFTSDEKVACDIEIAHYGEKELKGVEPAWKIVDADGNTVKEGTLDKTDISFGHNIQLGSISETIEISEASEFQLQVDVAGFVNTWDIWIYPAELPKVESDVMVVSTLNQKALATLENGGKVLLTVKKGSIKEGKGGEVAVGFSSIFWNTAWTNYQKPHTLGILCNPEHPALADFPTEYYSNWQWWDAMSHSNAFNIEGFENTTEPIVRIIDDWVTNKPLALIFEAKVGNGKLIMTGVDLQSDLDNRPEARQMLYSFKKYMSGEYFNPTTEIGVAEIEGLFQK</sequence>
<dbReference type="InterPro" id="IPR006102">
    <property type="entry name" value="Ig-like_GH2"/>
</dbReference>
<dbReference type="PATRIC" id="fig|1544798.3.peg.4911"/>
<dbReference type="Pfam" id="PF00703">
    <property type="entry name" value="Glyco_hydro_2"/>
    <property type="match status" value="1"/>
</dbReference>
<dbReference type="Gene3D" id="2.60.40.10">
    <property type="entry name" value="Immunoglobulins"/>
    <property type="match status" value="1"/>
</dbReference>
<keyword evidence="5" id="KW-0326">Glycosidase</keyword>
<dbReference type="InterPro" id="IPR013783">
    <property type="entry name" value="Ig-like_fold"/>
</dbReference>
<dbReference type="SUPFAM" id="SSF49785">
    <property type="entry name" value="Galactose-binding domain-like"/>
    <property type="match status" value="1"/>
</dbReference>
<keyword evidence="9" id="KW-1185">Reference proteome</keyword>
<evidence type="ECO:0000313" key="8">
    <source>
        <dbReference type="EMBL" id="KJF41725.1"/>
    </source>
</evidence>
<dbReference type="EC" id="3.2.1.23" evidence="3"/>
<dbReference type="EMBL" id="JRHC01000009">
    <property type="protein sequence ID" value="KJF41725.1"/>
    <property type="molecule type" value="Genomic_DNA"/>
</dbReference>
<feature type="domain" description="Glycoside hydrolase family 2 immunoglobulin-like beta-sandwich" evidence="6">
    <location>
        <begin position="215"/>
        <end position="322"/>
    </location>
</feature>
<dbReference type="InterPro" id="IPR036156">
    <property type="entry name" value="Beta-gal/glucu_dom_sf"/>
</dbReference>
<protein>
    <recommendedName>
        <fullName evidence="3">beta-galactosidase</fullName>
        <ecNumber evidence="3">3.2.1.23</ecNumber>
    </recommendedName>
</protein>
<comment type="catalytic activity">
    <reaction evidence="1">
        <text>Hydrolysis of terminal non-reducing beta-D-galactose residues in beta-D-galactosides.</text>
        <dbReference type="EC" id="3.2.1.23"/>
    </reaction>
</comment>
<dbReference type="InterPro" id="IPR008979">
    <property type="entry name" value="Galactose-bd-like_sf"/>
</dbReference>
<dbReference type="InterPro" id="IPR050347">
    <property type="entry name" value="Bact_Beta-galactosidase"/>
</dbReference>
<dbReference type="STRING" id="1544798.LH29_23615"/>
<dbReference type="GO" id="GO:0009341">
    <property type="term" value="C:beta-galactosidase complex"/>
    <property type="evidence" value="ECO:0007669"/>
    <property type="project" value="TreeGrafter"/>
</dbReference>
<gene>
    <name evidence="8" type="ORF">LH29_23615</name>
</gene>
<reference evidence="8 9" key="1">
    <citation type="submission" date="2014-09" db="EMBL/GenBank/DDBJ databases">
        <title>Draft Genome Sequence of Draconibacterium sp. JN14CK-3.</title>
        <authorList>
            <person name="Dong C."/>
            <person name="Lai Q."/>
            <person name="Shao Z."/>
        </authorList>
    </citation>
    <scope>NUCLEOTIDE SEQUENCE [LARGE SCALE GENOMIC DNA]</scope>
    <source>
        <strain evidence="8 9">JN14CK-3</strain>
    </source>
</reference>
<dbReference type="Pfam" id="PF02837">
    <property type="entry name" value="Glyco_hydro_2_N"/>
    <property type="match status" value="1"/>
</dbReference>
<evidence type="ECO:0000256" key="1">
    <source>
        <dbReference type="ARBA" id="ARBA00001412"/>
    </source>
</evidence>
<evidence type="ECO:0000313" key="9">
    <source>
        <dbReference type="Proteomes" id="UP000032544"/>
    </source>
</evidence>
<dbReference type="SUPFAM" id="SSF51445">
    <property type="entry name" value="(Trans)glycosidases"/>
    <property type="match status" value="1"/>
</dbReference>
<dbReference type="GO" id="GO:0005990">
    <property type="term" value="P:lactose catabolic process"/>
    <property type="evidence" value="ECO:0007669"/>
    <property type="project" value="TreeGrafter"/>
</dbReference>
<evidence type="ECO:0000259" key="7">
    <source>
        <dbReference type="Pfam" id="PF02837"/>
    </source>
</evidence>
<dbReference type="PANTHER" id="PTHR46323:SF2">
    <property type="entry name" value="BETA-GALACTOSIDASE"/>
    <property type="match status" value="1"/>
</dbReference>
<comment type="similarity">
    <text evidence="2">Belongs to the glycosyl hydrolase 2 family.</text>
</comment>
<dbReference type="Proteomes" id="UP000032544">
    <property type="component" value="Unassembled WGS sequence"/>
</dbReference>
<dbReference type="PANTHER" id="PTHR46323">
    <property type="entry name" value="BETA-GALACTOSIDASE"/>
    <property type="match status" value="1"/>
</dbReference>
<proteinExistence type="inferred from homology"/>
<dbReference type="AlphaFoldDB" id="A0A0D8J458"/>
<dbReference type="Gene3D" id="2.60.120.260">
    <property type="entry name" value="Galactose-binding domain-like"/>
    <property type="match status" value="1"/>
</dbReference>
<dbReference type="InterPro" id="IPR017853">
    <property type="entry name" value="GH"/>
</dbReference>
<evidence type="ECO:0000256" key="5">
    <source>
        <dbReference type="ARBA" id="ARBA00023295"/>
    </source>
</evidence>
<evidence type="ECO:0000256" key="4">
    <source>
        <dbReference type="ARBA" id="ARBA00022801"/>
    </source>
</evidence>
<dbReference type="InterPro" id="IPR006104">
    <property type="entry name" value="Glyco_hydro_2_N"/>
</dbReference>
<name>A0A0D8J458_9BACT</name>
<organism evidence="8 9">
    <name type="scientific">Draconibacterium sediminis</name>
    <dbReference type="NCBI Taxonomy" id="1544798"/>
    <lineage>
        <taxon>Bacteria</taxon>
        <taxon>Pseudomonadati</taxon>
        <taxon>Bacteroidota</taxon>
        <taxon>Bacteroidia</taxon>
        <taxon>Marinilabiliales</taxon>
        <taxon>Prolixibacteraceae</taxon>
        <taxon>Draconibacterium</taxon>
    </lineage>
</organism>
<dbReference type="SUPFAM" id="SSF49303">
    <property type="entry name" value="beta-Galactosidase/glucuronidase domain"/>
    <property type="match status" value="1"/>
</dbReference>
<evidence type="ECO:0000259" key="6">
    <source>
        <dbReference type="Pfam" id="PF00703"/>
    </source>
</evidence>
<accession>A0A0D8J458</accession>
<comment type="caution">
    <text evidence="8">The sequence shown here is derived from an EMBL/GenBank/DDBJ whole genome shotgun (WGS) entry which is preliminary data.</text>
</comment>
<keyword evidence="4" id="KW-0378">Hydrolase</keyword>
<evidence type="ECO:0000256" key="2">
    <source>
        <dbReference type="ARBA" id="ARBA00007401"/>
    </source>
</evidence>
<feature type="domain" description="Glycosyl hydrolases family 2 sugar binding" evidence="7">
    <location>
        <begin position="85"/>
        <end position="211"/>
    </location>
</feature>